<dbReference type="EMBL" id="JABWDY010044226">
    <property type="protein sequence ID" value="KAF5175324.1"/>
    <property type="molecule type" value="Genomic_DNA"/>
</dbReference>
<feature type="non-terminal residue" evidence="3">
    <location>
        <position position="1"/>
    </location>
</feature>
<keyword evidence="4" id="KW-1185">Reference proteome</keyword>
<feature type="region of interest" description="Disordered" evidence="1">
    <location>
        <begin position="173"/>
        <end position="326"/>
    </location>
</feature>
<evidence type="ECO:0000259" key="2">
    <source>
        <dbReference type="PROSITE" id="PS50858"/>
    </source>
</evidence>
<organism evidence="3 4">
    <name type="scientific">Thalictrum thalictroides</name>
    <name type="common">Rue-anemone</name>
    <name type="synonym">Anemone thalictroides</name>
    <dbReference type="NCBI Taxonomy" id="46969"/>
    <lineage>
        <taxon>Eukaryota</taxon>
        <taxon>Viridiplantae</taxon>
        <taxon>Streptophyta</taxon>
        <taxon>Embryophyta</taxon>
        <taxon>Tracheophyta</taxon>
        <taxon>Spermatophyta</taxon>
        <taxon>Magnoliopsida</taxon>
        <taxon>Ranunculales</taxon>
        <taxon>Ranunculaceae</taxon>
        <taxon>Thalictroideae</taxon>
        <taxon>Thalictrum</taxon>
    </lineage>
</organism>
<feature type="compositionally biased region" description="Polar residues" evidence="1">
    <location>
        <begin position="254"/>
        <end position="285"/>
    </location>
</feature>
<dbReference type="Proteomes" id="UP000554482">
    <property type="component" value="Unassembled WGS sequence"/>
</dbReference>
<evidence type="ECO:0000256" key="1">
    <source>
        <dbReference type="SAM" id="MobiDB-lite"/>
    </source>
</evidence>
<name>A0A7J6URW8_THATH</name>
<feature type="domain" description="BSD" evidence="2">
    <location>
        <begin position="89"/>
        <end position="141"/>
    </location>
</feature>
<protein>
    <submittedName>
        <fullName evidence="3">Bsd domain-containing protein</fullName>
    </submittedName>
</protein>
<evidence type="ECO:0000313" key="3">
    <source>
        <dbReference type="EMBL" id="KAF5175324.1"/>
    </source>
</evidence>
<dbReference type="InterPro" id="IPR035925">
    <property type="entry name" value="BSD_dom_sf"/>
</dbReference>
<feature type="compositionally biased region" description="Basic and acidic residues" evidence="1">
    <location>
        <begin position="197"/>
        <end position="215"/>
    </location>
</feature>
<dbReference type="PANTHER" id="PTHR31923:SF9">
    <property type="entry name" value="BSD DOMAIN-CONTAINING PROTEIN"/>
    <property type="match status" value="1"/>
</dbReference>
<dbReference type="PANTHER" id="PTHR31923">
    <property type="entry name" value="BSD DOMAIN-CONTAINING PROTEIN"/>
    <property type="match status" value="1"/>
</dbReference>
<dbReference type="Pfam" id="PF03909">
    <property type="entry name" value="BSD"/>
    <property type="match status" value="1"/>
</dbReference>
<dbReference type="SMART" id="SM00751">
    <property type="entry name" value="BSD"/>
    <property type="match status" value="1"/>
</dbReference>
<reference evidence="3 4" key="1">
    <citation type="submission" date="2020-06" db="EMBL/GenBank/DDBJ databases">
        <title>Transcriptomic and genomic resources for Thalictrum thalictroides and T. hernandezii: Facilitating candidate gene discovery in an emerging model plant lineage.</title>
        <authorList>
            <person name="Arias T."/>
            <person name="Riano-Pachon D.M."/>
            <person name="Di Stilio V.S."/>
        </authorList>
    </citation>
    <scope>NUCLEOTIDE SEQUENCE [LARGE SCALE GENOMIC DNA]</scope>
    <source>
        <strain evidence="4">cv. WT478/WT964</strain>
        <tissue evidence="3">Leaves</tissue>
    </source>
</reference>
<dbReference type="SUPFAM" id="SSF140383">
    <property type="entry name" value="BSD domain-like"/>
    <property type="match status" value="1"/>
</dbReference>
<feature type="compositionally biased region" description="Acidic residues" evidence="1">
    <location>
        <begin position="216"/>
        <end position="225"/>
    </location>
</feature>
<dbReference type="Gene3D" id="1.10.3970.10">
    <property type="entry name" value="BSD domain"/>
    <property type="match status" value="1"/>
</dbReference>
<gene>
    <name evidence="3" type="ORF">FRX31_035089</name>
</gene>
<evidence type="ECO:0000313" key="4">
    <source>
        <dbReference type="Proteomes" id="UP000554482"/>
    </source>
</evidence>
<comment type="caution">
    <text evidence="3">The sequence shown here is derived from an EMBL/GenBank/DDBJ whole genome shotgun (WGS) entry which is preliminary data.</text>
</comment>
<dbReference type="InterPro" id="IPR005607">
    <property type="entry name" value="BSD_dom"/>
</dbReference>
<feature type="compositionally biased region" description="Acidic residues" evidence="1">
    <location>
        <begin position="306"/>
        <end position="320"/>
    </location>
</feature>
<sequence>LLGIRNDFAEISGSLKSGFSLISTNKAVNEISKLASNLLQFDEEDDKEEVSREDFGSGVVGVTEEALEFVKEISLRPECWIDFPLSLDDKDFDMSNAQKEHALRVEHLAPSLADLRMKLCPHHMKEETFWSIYFILLHPRLKKHDSELLSTPQILEARDVLLQIVRNRKNENLQTSNKENLSLEVNEKGNNAQERSPVQEKRVSGENVNAEHQEDVDQWLEEDVETGTSFTGRNHLGDEQDVSFSDLEDDDNDSTSQQGGASPVSNVQLSSPNDSSGWVQLSESSGAGGGRKKTVQQSSRDKDSEGEGSSEWLTIDESDSDSVGTS</sequence>
<accession>A0A7J6URW8</accession>
<proteinExistence type="predicted"/>
<dbReference type="OrthoDB" id="1076611at2759"/>
<dbReference type="AlphaFoldDB" id="A0A7J6URW8"/>
<dbReference type="PROSITE" id="PS50858">
    <property type="entry name" value="BSD"/>
    <property type="match status" value="1"/>
</dbReference>